<dbReference type="AlphaFoldDB" id="A0A178IIZ3"/>
<organism evidence="3 4">
    <name type="scientific">Termitidicoccus mucosus</name>
    <dbReference type="NCBI Taxonomy" id="1184151"/>
    <lineage>
        <taxon>Bacteria</taxon>
        <taxon>Pseudomonadati</taxon>
        <taxon>Verrucomicrobiota</taxon>
        <taxon>Opitutia</taxon>
        <taxon>Opitutales</taxon>
        <taxon>Opitutaceae</taxon>
        <taxon>Termitidicoccus</taxon>
    </lineage>
</organism>
<dbReference type="Proteomes" id="UP000078486">
    <property type="component" value="Unassembled WGS sequence"/>
</dbReference>
<keyword evidence="2" id="KW-0472">Membrane</keyword>
<reference evidence="3 4" key="1">
    <citation type="submission" date="2016-01" db="EMBL/GenBank/DDBJ databases">
        <title>High potential of lignocellulose degradation of a new Verrucomicrobia species.</title>
        <authorList>
            <person name="Wang Y."/>
            <person name="Shi Y."/>
            <person name="Qiu Z."/>
            <person name="Liu S."/>
            <person name="Yang H."/>
        </authorList>
    </citation>
    <scope>NUCLEOTIDE SEQUENCE [LARGE SCALE GENOMIC DNA]</scope>
    <source>
        <strain evidence="3 4">TSB47</strain>
    </source>
</reference>
<proteinExistence type="predicted"/>
<keyword evidence="2" id="KW-0812">Transmembrane</keyword>
<feature type="transmembrane region" description="Helical" evidence="2">
    <location>
        <begin position="44"/>
        <end position="66"/>
    </location>
</feature>
<evidence type="ECO:0000313" key="3">
    <source>
        <dbReference type="EMBL" id="OAM89728.1"/>
    </source>
</evidence>
<feature type="transmembrane region" description="Helical" evidence="2">
    <location>
        <begin position="9"/>
        <end position="29"/>
    </location>
</feature>
<dbReference type="RefSeq" id="WP_068770454.1">
    <property type="nucleotide sequence ID" value="NZ_CP109796.1"/>
</dbReference>
<name>A0A178IIZ3_9BACT</name>
<evidence type="ECO:0000313" key="4">
    <source>
        <dbReference type="Proteomes" id="UP000078486"/>
    </source>
</evidence>
<sequence length="141" mass="16223">MEHRNHTKMLLAVINTLLLIVITLSYLYFDPHFDKSKANYWHDYILPIACSVQATLIAILIAYLFLDGVRRSDAAEAQAKLKQDIETSLKDQMSKIEERFEKKAQDACITLMASFLTKTNNQTDTDSIKEPEVQKSTKRQK</sequence>
<keyword evidence="2" id="KW-1133">Transmembrane helix</keyword>
<accession>A0A178IIZ3</accession>
<protein>
    <submittedName>
        <fullName evidence="3">Uncharacterized protein</fullName>
    </submittedName>
</protein>
<feature type="compositionally biased region" description="Basic and acidic residues" evidence="1">
    <location>
        <begin position="126"/>
        <end position="135"/>
    </location>
</feature>
<evidence type="ECO:0000256" key="1">
    <source>
        <dbReference type="SAM" id="MobiDB-lite"/>
    </source>
</evidence>
<keyword evidence="4" id="KW-1185">Reference proteome</keyword>
<dbReference type="EMBL" id="LRRQ01000078">
    <property type="protein sequence ID" value="OAM89728.1"/>
    <property type="molecule type" value="Genomic_DNA"/>
</dbReference>
<evidence type="ECO:0000256" key="2">
    <source>
        <dbReference type="SAM" id="Phobius"/>
    </source>
</evidence>
<gene>
    <name evidence="3" type="ORF">AW736_11880</name>
</gene>
<comment type="caution">
    <text evidence="3">The sequence shown here is derived from an EMBL/GenBank/DDBJ whole genome shotgun (WGS) entry which is preliminary data.</text>
</comment>
<feature type="region of interest" description="Disordered" evidence="1">
    <location>
        <begin position="122"/>
        <end position="141"/>
    </location>
</feature>